<feature type="region of interest" description="Disordered" evidence="1">
    <location>
        <begin position="512"/>
        <end position="540"/>
    </location>
</feature>
<reference evidence="2" key="1">
    <citation type="journal article" date="2020" name="Stud. Mycol.">
        <title>101 Dothideomycetes genomes: a test case for predicting lifestyles and emergence of pathogens.</title>
        <authorList>
            <person name="Haridas S."/>
            <person name="Albert R."/>
            <person name="Binder M."/>
            <person name="Bloem J."/>
            <person name="Labutti K."/>
            <person name="Salamov A."/>
            <person name="Andreopoulos B."/>
            <person name="Baker S."/>
            <person name="Barry K."/>
            <person name="Bills G."/>
            <person name="Bluhm B."/>
            <person name="Cannon C."/>
            <person name="Castanera R."/>
            <person name="Culley D."/>
            <person name="Daum C."/>
            <person name="Ezra D."/>
            <person name="Gonzalez J."/>
            <person name="Henrissat B."/>
            <person name="Kuo A."/>
            <person name="Liang C."/>
            <person name="Lipzen A."/>
            <person name="Lutzoni F."/>
            <person name="Magnuson J."/>
            <person name="Mondo S."/>
            <person name="Nolan M."/>
            <person name="Ohm R."/>
            <person name="Pangilinan J."/>
            <person name="Park H.-J."/>
            <person name="Ramirez L."/>
            <person name="Alfaro M."/>
            <person name="Sun H."/>
            <person name="Tritt A."/>
            <person name="Yoshinaga Y."/>
            <person name="Zwiers L.-H."/>
            <person name="Turgeon B."/>
            <person name="Goodwin S."/>
            <person name="Spatafora J."/>
            <person name="Crous P."/>
            <person name="Grigoriev I."/>
        </authorList>
    </citation>
    <scope>NUCLEOTIDE SEQUENCE</scope>
    <source>
        <strain evidence="2">CBS 110217</strain>
    </source>
</reference>
<comment type="caution">
    <text evidence="2">The sequence shown here is derived from an EMBL/GenBank/DDBJ whole genome shotgun (WGS) entry which is preliminary data.</text>
</comment>
<feature type="compositionally biased region" description="Polar residues" evidence="1">
    <location>
        <begin position="439"/>
        <end position="452"/>
    </location>
</feature>
<dbReference type="Proteomes" id="UP000799777">
    <property type="component" value="Unassembled WGS sequence"/>
</dbReference>
<sequence length="540" mass="60925">MSGSQLGSAQDETLRGPQHQQPGLPQAPKFNPEAQYFNPQRRHVPNPPQAYYSNPGAQFDPIQGHYPSLPEAPYPYPSLPYPPPAQHYLPGPYGAYYHSPGLFHPADNGMFNASQPSPTYQQQLSPPSPVAPQMVRCSHHCPYCDEDECCLGCGIPSARRPWPGHDHRTPAKDVDLSRQRGSGRDRNRGPGTHQNQGSGTHRISRDSSISEWNPANGMRSGGDADDGRPPPTEDEGGVIKRKSKRRILRREHSSEGPHWDECKWWRRCIMSERNEMGLTPSTRREVDKALNALRADLRAEVRRKARARKGLNASTSTEESARVENAVEGRALQEEGTNAMPEVDSKLQDGDDVKPKDEDDMRTMNEDDIKAEQKRTKRAEEQKRRRARQTMEKRRQALGEGRDKEDVTQDASSRNDSQELAPQMEHDMGLDPLALLSPEQIQRGQEQATQWEAQIAASEDPEAERRKIEQDLTQRMRMAERQDPARLRAVWEAERPGIKKTRVELEIARLVREKEEQERKIGSVRGEKSSKGGGKGKVKG</sequence>
<feature type="compositionally biased region" description="Basic and acidic residues" evidence="1">
    <location>
        <begin position="319"/>
        <end position="333"/>
    </location>
</feature>
<feature type="compositionally biased region" description="Polar residues" evidence="1">
    <location>
        <begin position="409"/>
        <end position="420"/>
    </location>
</feature>
<accession>A0A9P4H6D1</accession>
<dbReference type="EMBL" id="ML978206">
    <property type="protein sequence ID" value="KAF2028993.1"/>
    <property type="molecule type" value="Genomic_DNA"/>
</dbReference>
<feature type="compositionally biased region" description="Basic and acidic residues" evidence="1">
    <location>
        <begin position="163"/>
        <end position="188"/>
    </location>
</feature>
<evidence type="ECO:0000313" key="3">
    <source>
        <dbReference type="Proteomes" id="UP000799777"/>
    </source>
</evidence>
<feature type="compositionally biased region" description="Polar residues" evidence="1">
    <location>
        <begin position="1"/>
        <end position="11"/>
    </location>
</feature>
<feature type="compositionally biased region" description="Polar residues" evidence="1">
    <location>
        <begin position="192"/>
        <end position="213"/>
    </location>
</feature>
<name>A0A9P4H6D1_9PLEO</name>
<evidence type="ECO:0000256" key="1">
    <source>
        <dbReference type="SAM" id="MobiDB-lite"/>
    </source>
</evidence>
<organism evidence="2 3">
    <name type="scientific">Setomelanomma holmii</name>
    <dbReference type="NCBI Taxonomy" id="210430"/>
    <lineage>
        <taxon>Eukaryota</taxon>
        <taxon>Fungi</taxon>
        <taxon>Dikarya</taxon>
        <taxon>Ascomycota</taxon>
        <taxon>Pezizomycotina</taxon>
        <taxon>Dothideomycetes</taxon>
        <taxon>Pleosporomycetidae</taxon>
        <taxon>Pleosporales</taxon>
        <taxon>Pleosporineae</taxon>
        <taxon>Phaeosphaeriaceae</taxon>
        <taxon>Setomelanomma</taxon>
    </lineage>
</organism>
<feature type="compositionally biased region" description="Basic and acidic residues" evidence="1">
    <location>
        <begin position="512"/>
        <end position="530"/>
    </location>
</feature>
<feature type="region of interest" description="Disordered" evidence="1">
    <location>
        <begin position="306"/>
        <end position="470"/>
    </location>
</feature>
<protein>
    <submittedName>
        <fullName evidence="2">Uncharacterized protein</fullName>
    </submittedName>
</protein>
<feature type="region of interest" description="Disordered" evidence="1">
    <location>
        <begin position="160"/>
        <end position="257"/>
    </location>
</feature>
<dbReference type="AlphaFoldDB" id="A0A9P4H6D1"/>
<proteinExistence type="predicted"/>
<evidence type="ECO:0000313" key="2">
    <source>
        <dbReference type="EMBL" id="KAF2028993.1"/>
    </source>
</evidence>
<feature type="compositionally biased region" description="Basic residues" evidence="1">
    <location>
        <begin position="239"/>
        <end position="249"/>
    </location>
</feature>
<gene>
    <name evidence="2" type="ORF">EK21DRAFT_113369</name>
</gene>
<feature type="region of interest" description="Disordered" evidence="1">
    <location>
        <begin position="1"/>
        <end position="58"/>
    </location>
</feature>
<feature type="compositionally biased region" description="Basic and acidic residues" evidence="1">
    <location>
        <begin position="343"/>
        <end position="407"/>
    </location>
</feature>
<keyword evidence="3" id="KW-1185">Reference proteome</keyword>